<comment type="similarity">
    <text evidence="1">Belongs to the peptidase S49 family.</text>
</comment>
<name>A0ABS4SG27_9PROT</name>
<dbReference type="InterPro" id="IPR002142">
    <property type="entry name" value="Peptidase_S49"/>
</dbReference>
<dbReference type="PANTHER" id="PTHR33209:SF1">
    <property type="entry name" value="PEPTIDASE S49 DOMAIN-CONTAINING PROTEIN"/>
    <property type="match status" value="1"/>
</dbReference>
<organism evidence="6 7">
    <name type="scientific">Azospirillum rugosum</name>
    <dbReference type="NCBI Taxonomy" id="416170"/>
    <lineage>
        <taxon>Bacteria</taxon>
        <taxon>Pseudomonadati</taxon>
        <taxon>Pseudomonadota</taxon>
        <taxon>Alphaproteobacteria</taxon>
        <taxon>Rhodospirillales</taxon>
        <taxon>Azospirillaceae</taxon>
        <taxon>Azospirillum</taxon>
    </lineage>
</organism>
<dbReference type="InterPro" id="IPR033855">
    <property type="entry name" value="Protein_C"/>
</dbReference>
<dbReference type="EMBL" id="JAGINP010000002">
    <property type="protein sequence ID" value="MBP2291038.1"/>
    <property type="molecule type" value="Genomic_DNA"/>
</dbReference>
<evidence type="ECO:0000259" key="5">
    <source>
        <dbReference type="Pfam" id="PF01343"/>
    </source>
</evidence>
<gene>
    <name evidence="6" type="ORF">J2851_000780</name>
</gene>
<sequence length="453" mass="47200">MSLRLPVRYLSSLLNAPQMIEPAAGAAVLSVLAPNARLDGWDGDADNDAREFREYQVVNGVAVIPVIGELVHRGASLRPLSGMCSYQAIDDAVVSALNDGGIRELVFEYDTPGGQADGCLDLSERLRGYRGVKPMTAVINVRATSAGIALASSCDKVFITKSGFAGSIGVVAYHTDISRLLDEKGVKITYLYAGARKIDGAPELPLSDEAFAEFQKRIDLQYDRFCEVVAANRAHAGLTVDAVRATEARIYLGGEAIDAGLADGFSTLEDVISMAETRTSVPGARLSGASGGTETSMQAGDDKPFTPCKDCTDDAGCKGKGECAKAKADAEGSKAADPVAIATMCHQAGYPELIAGLIGKGSVTVGMVTADIDRAKAIADAAQKLGASNDLARKLIGEGVSETTARALLTDAMASRDVHIDTTRPTGGATAAATAGPDYRTIYGRMNGINQKG</sequence>
<reference evidence="6 7" key="1">
    <citation type="submission" date="2021-03" db="EMBL/GenBank/DDBJ databases">
        <title>Genomic Encyclopedia of Type Strains, Phase III (KMG-III): the genomes of soil and plant-associated and newly described type strains.</title>
        <authorList>
            <person name="Whitman W."/>
        </authorList>
    </citation>
    <scope>NUCLEOTIDE SEQUENCE [LARGE SCALE GENOMIC DNA]</scope>
    <source>
        <strain evidence="6 7">IMMIB AFH-6</strain>
    </source>
</reference>
<evidence type="ECO:0000256" key="3">
    <source>
        <dbReference type="ARBA" id="ARBA00022801"/>
    </source>
</evidence>
<keyword evidence="4" id="KW-0720">Serine protease</keyword>
<dbReference type="InterPro" id="IPR029045">
    <property type="entry name" value="ClpP/crotonase-like_dom_sf"/>
</dbReference>
<dbReference type="GO" id="GO:0008233">
    <property type="term" value="F:peptidase activity"/>
    <property type="evidence" value="ECO:0007669"/>
    <property type="project" value="UniProtKB-KW"/>
</dbReference>
<evidence type="ECO:0000256" key="2">
    <source>
        <dbReference type="ARBA" id="ARBA00022670"/>
    </source>
</evidence>
<dbReference type="Pfam" id="PF01343">
    <property type="entry name" value="Peptidase_S49"/>
    <property type="match status" value="1"/>
</dbReference>
<keyword evidence="3" id="KW-0378">Hydrolase</keyword>
<proteinExistence type="inferred from homology"/>
<evidence type="ECO:0000313" key="6">
    <source>
        <dbReference type="EMBL" id="MBP2291038.1"/>
    </source>
</evidence>
<dbReference type="Gene3D" id="6.20.330.10">
    <property type="match status" value="1"/>
</dbReference>
<dbReference type="Proteomes" id="UP000781958">
    <property type="component" value="Unassembled WGS sequence"/>
</dbReference>
<keyword evidence="7" id="KW-1185">Reference proteome</keyword>
<evidence type="ECO:0000256" key="4">
    <source>
        <dbReference type="ARBA" id="ARBA00022825"/>
    </source>
</evidence>
<dbReference type="SUPFAM" id="SSF52096">
    <property type="entry name" value="ClpP/crotonase"/>
    <property type="match status" value="1"/>
</dbReference>
<dbReference type="CDD" id="cd07022">
    <property type="entry name" value="S49_Sppa_36K_type"/>
    <property type="match status" value="1"/>
</dbReference>
<keyword evidence="2 6" id="KW-0645">Protease</keyword>
<evidence type="ECO:0000256" key="1">
    <source>
        <dbReference type="ARBA" id="ARBA00008683"/>
    </source>
</evidence>
<dbReference type="Gene3D" id="3.90.226.10">
    <property type="entry name" value="2-enoyl-CoA Hydratase, Chain A, domain 1"/>
    <property type="match status" value="1"/>
</dbReference>
<protein>
    <submittedName>
        <fullName evidence="6">ClpP class serine protease</fullName>
    </submittedName>
</protein>
<comment type="caution">
    <text evidence="6">The sequence shown here is derived from an EMBL/GenBank/DDBJ whole genome shotgun (WGS) entry which is preliminary data.</text>
</comment>
<accession>A0ABS4SG27</accession>
<dbReference type="GO" id="GO:0006508">
    <property type="term" value="P:proteolysis"/>
    <property type="evidence" value="ECO:0007669"/>
    <property type="project" value="UniProtKB-KW"/>
</dbReference>
<dbReference type="PANTHER" id="PTHR33209">
    <property type="entry name" value="PROTEASE 4"/>
    <property type="match status" value="1"/>
</dbReference>
<feature type="domain" description="Peptidase S49" evidence="5">
    <location>
        <begin position="132"/>
        <end position="279"/>
    </location>
</feature>
<evidence type="ECO:0000313" key="7">
    <source>
        <dbReference type="Proteomes" id="UP000781958"/>
    </source>
</evidence>
<dbReference type="RefSeq" id="WP_209764270.1">
    <property type="nucleotide sequence ID" value="NZ_JAGINP010000002.1"/>
</dbReference>